<keyword evidence="12" id="KW-1185">Reference proteome</keyword>
<dbReference type="InterPro" id="IPR005825">
    <property type="entry name" value="Ribosomal_uL24_CS"/>
</dbReference>
<evidence type="ECO:0000256" key="9">
    <source>
        <dbReference type="RuleBase" id="RU003477"/>
    </source>
</evidence>
<evidence type="ECO:0000256" key="5">
    <source>
        <dbReference type="ARBA" id="ARBA00023274"/>
    </source>
</evidence>
<comment type="subunit">
    <text evidence="8">Part of the 50S ribosomal subunit.</text>
</comment>
<comment type="similarity">
    <text evidence="1 8 9">Belongs to the universal ribosomal protein uL24 family.</text>
</comment>
<comment type="caution">
    <text evidence="11">The sequence shown here is derived from an EMBL/GenBank/DDBJ whole genome shotgun (WGS) entry which is preliminary data.</text>
</comment>
<dbReference type="EMBL" id="SADE01000004">
    <property type="protein sequence ID" value="RVU33612.1"/>
    <property type="molecule type" value="Genomic_DNA"/>
</dbReference>
<dbReference type="GO" id="GO:0006412">
    <property type="term" value="P:translation"/>
    <property type="evidence" value="ECO:0007669"/>
    <property type="project" value="UniProtKB-UniRule"/>
</dbReference>
<name>A0A3S2W1R9_9PROT</name>
<accession>A0A3S2W1R9</accession>
<dbReference type="InterPro" id="IPR041988">
    <property type="entry name" value="Ribosomal_uL24_KOW"/>
</dbReference>
<comment type="function">
    <text evidence="8">One of two assembly initiator proteins, it binds directly to the 5'-end of the 23S rRNA, where it nucleates assembly of the 50S subunit.</text>
</comment>
<feature type="domain" description="KOW" evidence="10">
    <location>
        <begin position="4"/>
        <end position="31"/>
    </location>
</feature>
<dbReference type="HAMAP" id="MF_01326_B">
    <property type="entry name" value="Ribosomal_uL24_B"/>
    <property type="match status" value="1"/>
</dbReference>
<dbReference type="Pfam" id="PF00467">
    <property type="entry name" value="KOW"/>
    <property type="match status" value="1"/>
</dbReference>
<evidence type="ECO:0000313" key="11">
    <source>
        <dbReference type="EMBL" id="RVU33612.1"/>
    </source>
</evidence>
<evidence type="ECO:0000256" key="6">
    <source>
        <dbReference type="ARBA" id="ARBA00035206"/>
    </source>
</evidence>
<dbReference type="InterPro" id="IPR014722">
    <property type="entry name" value="Rib_uL2_dom2"/>
</dbReference>
<dbReference type="Gene3D" id="2.30.30.30">
    <property type="match status" value="1"/>
</dbReference>
<dbReference type="GO" id="GO:0003735">
    <property type="term" value="F:structural constituent of ribosome"/>
    <property type="evidence" value="ECO:0007669"/>
    <property type="project" value="InterPro"/>
</dbReference>
<dbReference type="GO" id="GO:1990904">
    <property type="term" value="C:ribonucleoprotein complex"/>
    <property type="evidence" value="ECO:0007669"/>
    <property type="project" value="UniProtKB-KW"/>
</dbReference>
<dbReference type="GO" id="GO:0005840">
    <property type="term" value="C:ribosome"/>
    <property type="evidence" value="ECO:0007669"/>
    <property type="project" value="UniProtKB-KW"/>
</dbReference>
<dbReference type="SUPFAM" id="SSF50104">
    <property type="entry name" value="Translation proteins SH3-like domain"/>
    <property type="match status" value="1"/>
</dbReference>
<keyword evidence="3 8" id="KW-0694">RNA-binding</keyword>
<dbReference type="PANTHER" id="PTHR12903">
    <property type="entry name" value="MITOCHONDRIAL RIBOSOMAL PROTEIN L24"/>
    <property type="match status" value="1"/>
</dbReference>
<dbReference type="NCBIfam" id="TIGR01079">
    <property type="entry name" value="rplX_bact"/>
    <property type="match status" value="1"/>
</dbReference>
<evidence type="ECO:0000256" key="1">
    <source>
        <dbReference type="ARBA" id="ARBA00010618"/>
    </source>
</evidence>
<dbReference type="InterPro" id="IPR005824">
    <property type="entry name" value="KOW"/>
</dbReference>
<dbReference type="CDD" id="cd06089">
    <property type="entry name" value="KOW_RPL26"/>
    <property type="match status" value="1"/>
</dbReference>
<dbReference type="SMART" id="SM00739">
    <property type="entry name" value="KOW"/>
    <property type="match status" value="1"/>
</dbReference>
<protein>
    <recommendedName>
        <fullName evidence="6 8">Large ribosomal subunit protein uL24</fullName>
    </recommendedName>
</protein>
<dbReference type="GO" id="GO:0019843">
    <property type="term" value="F:rRNA binding"/>
    <property type="evidence" value="ECO:0007669"/>
    <property type="project" value="UniProtKB-UniRule"/>
</dbReference>
<dbReference type="FunFam" id="2.30.30.30:FF:000004">
    <property type="entry name" value="50S ribosomal protein L24"/>
    <property type="match status" value="1"/>
</dbReference>
<dbReference type="PROSITE" id="PS01108">
    <property type="entry name" value="RIBOSOMAL_L24"/>
    <property type="match status" value="1"/>
</dbReference>
<evidence type="ECO:0000313" key="12">
    <source>
        <dbReference type="Proteomes" id="UP000287447"/>
    </source>
</evidence>
<evidence type="ECO:0000256" key="7">
    <source>
        <dbReference type="ARBA" id="ARBA00058688"/>
    </source>
</evidence>
<dbReference type="InterPro" id="IPR003256">
    <property type="entry name" value="Ribosomal_uL24"/>
</dbReference>
<keyword evidence="5 8" id="KW-0687">Ribonucleoprotein</keyword>
<dbReference type="OrthoDB" id="9807419at2"/>
<organism evidence="11 12">
    <name type="scientific">Hwanghaeella grinnelliae</name>
    <dbReference type="NCBI Taxonomy" id="2500179"/>
    <lineage>
        <taxon>Bacteria</taxon>
        <taxon>Pseudomonadati</taxon>
        <taxon>Pseudomonadota</taxon>
        <taxon>Alphaproteobacteria</taxon>
        <taxon>Rhodospirillales</taxon>
        <taxon>Rhodospirillaceae</taxon>
        <taxon>Hwanghaeella</taxon>
    </lineage>
</organism>
<evidence type="ECO:0000256" key="2">
    <source>
        <dbReference type="ARBA" id="ARBA00022730"/>
    </source>
</evidence>
<dbReference type="AlphaFoldDB" id="A0A3S2W1R9"/>
<dbReference type="Pfam" id="PF17136">
    <property type="entry name" value="ribosomal_L24"/>
    <property type="match status" value="1"/>
</dbReference>
<dbReference type="InterPro" id="IPR057264">
    <property type="entry name" value="Ribosomal_uL24_C"/>
</dbReference>
<evidence type="ECO:0000259" key="10">
    <source>
        <dbReference type="SMART" id="SM00739"/>
    </source>
</evidence>
<evidence type="ECO:0000256" key="4">
    <source>
        <dbReference type="ARBA" id="ARBA00022980"/>
    </source>
</evidence>
<dbReference type="RefSeq" id="WP_127767642.1">
    <property type="nucleotide sequence ID" value="NZ_SADE01000004.1"/>
</dbReference>
<dbReference type="InterPro" id="IPR008991">
    <property type="entry name" value="Translation_prot_SH3-like_sf"/>
</dbReference>
<comment type="function">
    <text evidence="7 8">One of the proteins that surrounds the polypeptide exit tunnel on the outside of the subunit.</text>
</comment>
<evidence type="ECO:0000256" key="3">
    <source>
        <dbReference type="ARBA" id="ARBA00022884"/>
    </source>
</evidence>
<proteinExistence type="inferred from homology"/>
<keyword evidence="2 8" id="KW-0699">rRNA-binding</keyword>
<dbReference type="Proteomes" id="UP000287447">
    <property type="component" value="Unassembled WGS sequence"/>
</dbReference>
<reference evidence="12" key="1">
    <citation type="submission" date="2019-01" db="EMBL/GenBank/DDBJ databases">
        <title>Gri0909 isolated from a small marine red alga.</title>
        <authorList>
            <person name="Kim J."/>
            <person name="Jeong S.E."/>
            <person name="Jeon C.O."/>
        </authorList>
    </citation>
    <scope>NUCLEOTIDE SEQUENCE [LARGE SCALE GENOMIC DNA]</scope>
    <source>
        <strain evidence="12">Gri0909</strain>
    </source>
</reference>
<keyword evidence="4 8" id="KW-0689">Ribosomal protein</keyword>
<gene>
    <name evidence="8" type="primary">rplX</name>
    <name evidence="11" type="ORF">EOI86_20865</name>
</gene>
<evidence type="ECO:0000256" key="8">
    <source>
        <dbReference type="HAMAP-Rule" id="MF_01326"/>
    </source>
</evidence>
<sequence length="104" mass="11324">MAAKIKKGDKVVVLTGRDKGKEGEVIEVRPSEDRVVVRGVNVVKRHTRPSMSAQGGIVEKEAPIAVSNIAHLDPKDNKPTRVGFKVLDGRKVRFAKRSGEVIDA</sequence>